<feature type="transmembrane region" description="Helical" evidence="6">
    <location>
        <begin position="88"/>
        <end position="110"/>
    </location>
</feature>
<dbReference type="RefSeq" id="WP_095975733.1">
    <property type="nucleotide sequence ID" value="NZ_CP022163.1"/>
</dbReference>
<feature type="transmembrane region" description="Helical" evidence="6">
    <location>
        <begin position="31"/>
        <end position="50"/>
    </location>
</feature>
<dbReference type="CDD" id="cd10432">
    <property type="entry name" value="BI-1-like_bacterial"/>
    <property type="match status" value="1"/>
</dbReference>
<evidence type="ECO:0000256" key="2">
    <source>
        <dbReference type="ARBA" id="ARBA00010350"/>
    </source>
</evidence>
<keyword evidence="5 6" id="KW-0472">Membrane</keyword>
<feature type="transmembrane region" description="Helical" evidence="6">
    <location>
        <begin position="62"/>
        <end position="81"/>
    </location>
</feature>
<dbReference type="PANTHER" id="PTHR23291:SF50">
    <property type="entry name" value="PROTEIN LIFEGUARD 4"/>
    <property type="match status" value="1"/>
</dbReference>
<dbReference type="KEGG" id="mbd:MEBOL_000277"/>
<evidence type="ECO:0000313" key="7">
    <source>
        <dbReference type="EMBL" id="ATB26843.1"/>
    </source>
</evidence>
<evidence type="ECO:0000256" key="5">
    <source>
        <dbReference type="ARBA" id="ARBA00023136"/>
    </source>
</evidence>
<accession>A0A250I6N2</accession>
<reference evidence="7 8" key="1">
    <citation type="submission" date="2017-06" db="EMBL/GenBank/DDBJ databases">
        <authorList>
            <person name="Kim H.J."/>
            <person name="Triplett B.A."/>
        </authorList>
    </citation>
    <scope>NUCLEOTIDE SEQUENCE [LARGE SCALE GENOMIC DNA]</scope>
    <source>
        <strain evidence="7 8">DSM 14713</strain>
    </source>
</reference>
<comment type="subcellular location">
    <subcellularLocation>
        <location evidence="1">Membrane</location>
        <topology evidence="1">Multi-pass membrane protein</topology>
    </subcellularLocation>
</comment>
<dbReference type="EMBL" id="CP022163">
    <property type="protein sequence ID" value="ATB26843.1"/>
    <property type="molecule type" value="Genomic_DNA"/>
</dbReference>
<proteinExistence type="inferred from homology"/>
<keyword evidence="3 6" id="KW-0812">Transmembrane</keyword>
<keyword evidence="8" id="KW-1185">Reference proteome</keyword>
<feature type="transmembrane region" description="Helical" evidence="6">
    <location>
        <begin position="171"/>
        <end position="188"/>
    </location>
</feature>
<organism evidence="7 8">
    <name type="scientific">Melittangium boletus DSM 14713</name>
    <dbReference type="NCBI Taxonomy" id="1294270"/>
    <lineage>
        <taxon>Bacteria</taxon>
        <taxon>Pseudomonadati</taxon>
        <taxon>Myxococcota</taxon>
        <taxon>Myxococcia</taxon>
        <taxon>Myxococcales</taxon>
        <taxon>Cystobacterineae</taxon>
        <taxon>Archangiaceae</taxon>
        <taxon>Melittangium</taxon>
    </lineage>
</organism>
<dbReference type="Pfam" id="PF01027">
    <property type="entry name" value="Bax1-I"/>
    <property type="match status" value="1"/>
</dbReference>
<evidence type="ECO:0000256" key="1">
    <source>
        <dbReference type="ARBA" id="ARBA00004141"/>
    </source>
</evidence>
<feature type="transmembrane region" description="Helical" evidence="6">
    <location>
        <begin position="147"/>
        <end position="165"/>
    </location>
</feature>
<feature type="transmembrane region" description="Helical" evidence="6">
    <location>
        <begin position="116"/>
        <end position="135"/>
    </location>
</feature>
<gene>
    <name evidence="7" type="ORF">MEBOL_000277</name>
</gene>
<name>A0A250I6N2_9BACT</name>
<evidence type="ECO:0000256" key="6">
    <source>
        <dbReference type="RuleBase" id="RU004379"/>
    </source>
</evidence>
<evidence type="ECO:0000313" key="8">
    <source>
        <dbReference type="Proteomes" id="UP000217289"/>
    </source>
</evidence>
<protein>
    <submittedName>
        <fullName evidence="7">Membrane protein</fullName>
    </submittedName>
</protein>
<evidence type="ECO:0000256" key="4">
    <source>
        <dbReference type="ARBA" id="ARBA00022989"/>
    </source>
</evidence>
<dbReference type="OrthoDB" id="9793828at2"/>
<dbReference type="GO" id="GO:0005886">
    <property type="term" value="C:plasma membrane"/>
    <property type="evidence" value="ECO:0007669"/>
    <property type="project" value="TreeGrafter"/>
</dbReference>
<dbReference type="InterPro" id="IPR006214">
    <property type="entry name" value="Bax_inhibitor_1-related"/>
</dbReference>
<evidence type="ECO:0000256" key="3">
    <source>
        <dbReference type="ARBA" id="ARBA00022692"/>
    </source>
</evidence>
<dbReference type="AlphaFoldDB" id="A0A250I6N2"/>
<feature type="transmembrane region" description="Helical" evidence="6">
    <location>
        <begin position="208"/>
        <end position="228"/>
    </location>
</feature>
<dbReference type="Proteomes" id="UP000217289">
    <property type="component" value="Chromosome"/>
</dbReference>
<sequence>MAWETQGWQTARSGVDDVLVQESRRAFMSRVYSWMFAGLMVTGLVAMFIAATPELVAQVARFRWLLFFGQLGLVVAISAAATRLSGAVAGALFLGYSVLTGLTFSLLFYVYTQASIANAFLMAGATFGAMSLYATVTKRDLSPMRTFLFMGLIGVFVASIVQIFVQSSALNFVLGCAGVVVFAGLTAYDTQKLREMHAAGGYRSAAAASINGALCLYLDFINLFISLLRLSGQRRD</sequence>
<keyword evidence="4 6" id="KW-1133">Transmembrane helix</keyword>
<comment type="similarity">
    <text evidence="2 6">Belongs to the BI1 family.</text>
</comment>
<dbReference type="PANTHER" id="PTHR23291">
    <property type="entry name" value="BAX INHIBITOR-RELATED"/>
    <property type="match status" value="1"/>
</dbReference>